<keyword evidence="3" id="KW-1185">Reference proteome</keyword>
<dbReference type="InterPro" id="IPR045599">
    <property type="entry name" value="DUF6456"/>
</dbReference>
<name>A0ABX2ISC6_9RHOB</name>
<feature type="domain" description="DUF6456" evidence="1">
    <location>
        <begin position="222"/>
        <end position="359"/>
    </location>
</feature>
<gene>
    <name evidence="2" type="ORF">HRQ87_13410</name>
</gene>
<evidence type="ECO:0000313" key="2">
    <source>
        <dbReference type="EMBL" id="NSX55799.1"/>
    </source>
</evidence>
<dbReference type="Pfam" id="PF20057">
    <property type="entry name" value="DUF6456"/>
    <property type="match status" value="1"/>
</dbReference>
<proteinExistence type="predicted"/>
<accession>A0ABX2ISC6</accession>
<evidence type="ECO:0000313" key="3">
    <source>
        <dbReference type="Proteomes" id="UP000777935"/>
    </source>
</evidence>
<comment type="caution">
    <text evidence="2">The sequence shown here is derived from an EMBL/GenBank/DDBJ whole genome shotgun (WGS) entry which is preliminary data.</text>
</comment>
<dbReference type="EMBL" id="JABUFE010000008">
    <property type="protein sequence ID" value="NSX55799.1"/>
    <property type="molecule type" value="Genomic_DNA"/>
</dbReference>
<organism evidence="2 3">
    <name type="scientific">Parasulfitobacter algicola</name>
    <dbReference type="NCBI Taxonomy" id="2614809"/>
    <lineage>
        <taxon>Bacteria</taxon>
        <taxon>Pseudomonadati</taxon>
        <taxon>Pseudomonadota</taxon>
        <taxon>Alphaproteobacteria</taxon>
        <taxon>Rhodobacterales</taxon>
        <taxon>Roseobacteraceae</taxon>
        <taxon>Parasulfitobacter</taxon>
    </lineage>
</organism>
<dbReference type="Proteomes" id="UP000777935">
    <property type="component" value="Unassembled WGS sequence"/>
</dbReference>
<dbReference type="RefSeq" id="WP_174138954.1">
    <property type="nucleotide sequence ID" value="NZ_JABUFE010000008.1"/>
</dbReference>
<evidence type="ECO:0000259" key="1">
    <source>
        <dbReference type="Pfam" id="PF20057"/>
    </source>
</evidence>
<sequence>MLQLVGPCGQNALPNWVPEAAQHYLIHTETGRSIRALARGAGCHASTVLRQVRRFENRRDDPLIDEALRNLGAAHFRGKTPRDDKDQVTMTAQFSPSDLKTDDETISREGRRILRRLCETGAVLAVAADMEKAVVMRTAADGSSTRTAVVDRSIAQAMALKEWISCNKSGRISRYEITSVGRAALKRLLETAPADDDDADSQYANQHREWGEKSVSGQSERVRYNLAESPLAGLARRKDKNGEPFLSEDLVAAGERLREDFELAQMGPRVAQNWDKFLTGGDRGGFNPDSGFGNGPADARDRVAEALSDLGPGLGDVVLRCCCFLEGMETAEKRMGWSARSGKIVLRIALQRLKRHYEERYGPYGPMIG</sequence>
<protein>
    <submittedName>
        <fullName evidence="2">Helix-turn-helix domain-containing protein</fullName>
    </submittedName>
</protein>
<reference evidence="2 3" key="1">
    <citation type="submission" date="2020-06" db="EMBL/GenBank/DDBJ databases">
        <title>Sulfitobacter algicola sp. nov., isolated from green algae.</title>
        <authorList>
            <person name="Wang C."/>
        </authorList>
    </citation>
    <scope>NUCLEOTIDE SEQUENCE [LARGE SCALE GENOMIC DNA]</scope>
    <source>
        <strain evidence="2 3">1151</strain>
    </source>
</reference>